<organism evidence="3">
    <name type="scientific">Fagus sylvatica</name>
    <name type="common">Beechnut</name>
    <dbReference type="NCBI Taxonomy" id="28930"/>
    <lineage>
        <taxon>Eukaryota</taxon>
        <taxon>Viridiplantae</taxon>
        <taxon>Streptophyta</taxon>
        <taxon>Embryophyta</taxon>
        <taxon>Tracheophyta</taxon>
        <taxon>Spermatophyta</taxon>
        <taxon>Magnoliopsida</taxon>
        <taxon>eudicotyledons</taxon>
        <taxon>Gunneridae</taxon>
        <taxon>Pentapetalae</taxon>
        <taxon>rosids</taxon>
        <taxon>fabids</taxon>
        <taxon>Fagales</taxon>
        <taxon>Fagaceae</taxon>
        <taxon>Fagus</taxon>
    </lineage>
</organism>
<reference evidence="3" key="1">
    <citation type="submission" date="2018-02" db="EMBL/GenBank/DDBJ databases">
        <authorList>
            <person name="Cohen D.B."/>
            <person name="Kent A.D."/>
        </authorList>
    </citation>
    <scope>NUCLEOTIDE SEQUENCE</scope>
</reference>
<evidence type="ECO:0000259" key="2">
    <source>
        <dbReference type="PROSITE" id="PS50104"/>
    </source>
</evidence>
<dbReference type="Pfam" id="PF01582">
    <property type="entry name" value="TIR"/>
    <property type="match status" value="1"/>
</dbReference>
<proteinExistence type="predicted"/>
<dbReference type="InterPro" id="IPR035897">
    <property type="entry name" value="Toll_tir_struct_dom_sf"/>
</dbReference>
<dbReference type="Gene3D" id="3.80.10.10">
    <property type="entry name" value="Ribonuclease Inhibitor"/>
    <property type="match status" value="2"/>
</dbReference>
<dbReference type="PANTHER" id="PTHR11017">
    <property type="entry name" value="LEUCINE-RICH REPEAT-CONTAINING PROTEIN"/>
    <property type="match status" value="1"/>
</dbReference>
<sequence>MAFLTNKGASSSSFNHQYKYDVFLSFRGEDTRNGFTSNLNGILCHNGINTFMDDKLPRGEEISTELLKAIERSRISIIVLSENYASSTWCLDELVKILECKKNGQIVLPVFYMLDPSDVRNQKGKFGEVLKKHEKRFKDNMEKVQGWRKALTETGKISGWHYKNDRPQFEFIQEIFEVILSAKSNCTELYVAKYPVGINSRVKDVIDWCLHFESNDVRIVGIYGLPGVVEVHDSVGLLNKLEFWGLSYCKNLKILPRSLQLKSLKGFYLYGCESLEKFPDIQQGTERSALPSSELQGYLKLSICCKNLKELPSSISNLRELRLYDCEHFPKGVDTPGCFPKLERLDLYYSNTTTLPEIARIFPQLRALDLHGCWNLREIPRLPPCIEWVSATNCYSLSTQSRRRLLAQFGEMIGLPRNLVCASGSSHQESEFELDEATSKMGYKSELGLASGTEFSPKPVSSFEIDVDKYYLVLPGTKIPKWFNHQSYGNFVSFSVGRKFPIFACCVAVKMEMLVADPVPIFNKVELSIYIFINGCKARLTWFEFLLEPSPFMWFCYINVRESSLEDIIVDDWNDVKLLCEISSYDPKKGKITIERCGVHVPCICSPQNSAADQVACIRIFKRLQVSFDERLKMFLCRVATEKLFRCSKSQDAHCPLCEIAEDSALHLFRFCPYAKGVWYCGKWGLRVEMIQAQSVMKFIEHIIDPASELLAERVTKDEFTLYAAVAMKILWEARVEALVSNTKANISQLAHRLNKQYDSYLWSHGITGVTEEQNKGSAWTRPPHQRGEVLNFALAAARCCVIM</sequence>
<dbReference type="PANTHER" id="PTHR11017:SF573">
    <property type="entry name" value="ADP-RIBOSYL CYCLASE_CYCLIC ADP-RIBOSE HYDROLASE"/>
    <property type="match status" value="1"/>
</dbReference>
<dbReference type="Gene3D" id="3.40.50.10140">
    <property type="entry name" value="Toll/interleukin-1 receptor homology (TIR) domain"/>
    <property type="match status" value="1"/>
</dbReference>
<keyword evidence="1" id="KW-0520">NAD</keyword>
<dbReference type="SUPFAM" id="SSF52058">
    <property type="entry name" value="L domain-like"/>
    <property type="match status" value="1"/>
</dbReference>
<evidence type="ECO:0000313" key="3">
    <source>
        <dbReference type="EMBL" id="SPD02444.1"/>
    </source>
</evidence>
<dbReference type="GO" id="GO:0007165">
    <property type="term" value="P:signal transduction"/>
    <property type="evidence" value="ECO:0007669"/>
    <property type="project" value="InterPro"/>
</dbReference>
<dbReference type="InterPro" id="IPR032675">
    <property type="entry name" value="LRR_dom_sf"/>
</dbReference>
<evidence type="ECO:0000256" key="1">
    <source>
        <dbReference type="ARBA" id="ARBA00023027"/>
    </source>
</evidence>
<name>A0A2N9GT42_FAGSY</name>
<dbReference type="SUPFAM" id="SSF52200">
    <property type="entry name" value="Toll/Interleukin receptor TIR domain"/>
    <property type="match status" value="1"/>
</dbReference>
<dbReference type="InterPro" id="IPR000157">
    <property type="entry name" value="TIR_dom"/>
</dbReference>
<gene>
    <name evidence="3" type="ORF">FSB_LOCUS30326</name>
</gene>
<dbReference type="GO" id="GO:0006952">
    <property type="term" value="P:defense response"/>
    <property type="evidence" value="ECO:0007669"/>
    <property type="project" value="InterPro"/>
</dbReference>
<dbReference type="SMART" id="SM00255">
    <property type="entry name" value="TIR"/>
    <property type="match status" value="1"/>
</dbReference>
<dbReference type="InterPro" id="IPR044974">
    <property type="entry name" value="Disease_R_plants"/>
</dbReference>
<dbReference type="PROSITE" id="PS50104">
    <property type="entry name" value="TIR"/>
    <property type="match status" value="1"/>
</dbReference>
<dbReference type="EMBL" id="OIVN01002305">
    <property type="protein sequence ID" value="SPD02444.1"/>
    <property type="molecule type" value="Genomic_DNA"/>
</dbReference>
<feature type="domain" description="TIR" evidence="2">
    <location>
        <begin position="18"/>
        <end position="183"/>
    </location>
</feature>
<protein>
    <recommendedName>
        <fullName evidence="2">TIR domain-containing protein</fullName>
    </recommendedName>
</protein>
<dbReference type="AlphaFoldDB" id="A0A2N9GT42"/>
<dbReference type="FunFam" id="3.40.50.10140:FF:000007">
    <property type="entry name" value="Disease resistance protein (TIR-NBS-LRR class)"/>
    <property type="match status" value="1"/>
</dbReference>
<accession>A0A2N9GT42</accession>